<dbReference type="PANTHER" id="PTHR33992">
    <property type="entry name" value="RIBONUCLEASE P PROTEIN COMPONENT"/>
    <property type="match status" value="1"/>
</dbReference>
<dbReference type="GO" id="GO:0004526">
    <property type="term" value="F:ribonuclease P activity"/>
    <property type="evidence" value="ECO:0007669"/>
    <property type="project" value="UniProtKB-UniRule"/>
</dbReference>
<feature type="region of interest" description="Disordered" evidence="9">
    <location>
        <begin position="125"/>
        <end position="150"/>
    </location>
</feature>
<dbReference type="OrthoDB" id="196964at2"/>
<evidence type="ECO:0000256" key="6">
    <source>
        <dbReference type="ARBA" id="ARBA00022884"/>
    </source>
</evidence>
<dbReference type="Proteomes" id="UP000305792">
    <property type="component" value="Unassembled WGS sequence"/>
</dbReference>
<evidence type="ECO:0000256" key="4">
    <source>
        <dbReference type="ARBA" id="ARBA00022759"/>
    </source>
</evidence>
<reference evidence="10 11" key="1">
    <citation type="journal article" date="2018" name="Int. J. Syst. Evol. Microbiol.">
        <title>Glycomyces paridis sp. nov., isolated from the medicinal plant Paris polyphylla.</title>
        <authorList>
            <person name="Fang X.M."/>
            <person name="Bai J.L."/>
            <person name="Su J."/>
            <person name="Zhao L.L."/>
            <person name="Liu H.Y."/>
            <person name="Ma B.P."/>
            <person name="Zhang Y.Q."/>
            <person name="Yu L.Y."/>
        </authorList>
    </citation>
    <scope>NUCLEOTIDE SEQUENCE [LARGE SCALE GENOMIC DNA]</scope>
    <source>
        <strain evidence="10 11">CPCC 204357</strain>
    </source>
</reference>
<evidence type="ECO:0000256" key="3">
    <source>
        <dbReference type="ARBA" id="ARBA00022722"/>
    </source>
</evidence>
<comment type="caution">
    <text evidence="10">The sequence shown here is derived from an EMBL/GenBank/DDBJ whole genome shotgun (WGS) entry which is preliminary data.</text>
</comment>
<dbReference type="Gene3D" id="3.30.230.10">
    <property type="match status" value="1"/>
</dbReference>
<dbReference type="HAMAP" id="MF_00227">
    <property type="entry name" value="RNase_P"/>
    <property type="match status" value="1"/>
</dbReference>
<dbReference type="NCBIfam" id="TIGR00188">
    <property type="entry name" value="rnpA"/>
    <property type="match status" value="1"/>
</dbReference>
<dbReference type="SUPFAM" id="SSF54211">
    <property type="entry name" value="Ribosomal protein S5 domain 2-like"/>
    <property type="match status" value="1"/>
</dbReference>
<comment type="subunit">
    <text evidence="7">Consists of a catalytic RNA component (M1 or rnpB) and a protein subunit.</text>
</comment>
<comment type="function">
    <text evidence="1 7">RNaseP catalyzes the removal of the 5'-leader sequence from pre-tRNA to produce the mature 5'-terminus. It can also cleave other RNA substrates such as 4.5S RNA. The protein component plays an auxiliary but essential role in vivo by binding to the 5'-leader sequence and broadening the substrate specificity of the ribozyme.</text>
</comment>
<keyword evidence="2 7" id="KW-0819">tRNA processing</keyword>
<feature type="region of interest" description="Disordered" evidence="9">
    <location>
        <begin position="1"/>
        <end position="65"/>
    </location>
</feature>
<keyword evidence="5 7" id="KW-0378">Hydrolase</keyword>
<dbReference type="AlphaFoldDB" id="A0A4S8P927"/>
<keyword evidence="4 7" id="KW-0255">Endonuclease</keyword>
<dbReference type="EMBL" id="STGX01000013">
    <property type="protein sequence ID" value="THV26740.1"/>
    <property type="molecule type" value="Genomic_DNA"/>
</dbReference>
<protein>
    <recommendedName>
        <fullName evidence="7 8">Ribonuclease P protein component</fullName>
        <shortName evidence="7">RNase P protein</shortName>
        <shortName evidence="7">RNaseP protein</shortName>
        <ecNumber evidence="7 8">3.1.26.5</ecNumber>
    </recommendedName>
    <alternativeName>
        <fullName evidence="7">Protein C5</fullName>
    </alternativeName>
</protein>
<dbReference type="RefSeq" id="WP_136530937.1">
    <property type="nucleotide sequence ID" value="NZ_STGX01000013.1"/>
</dbReference>
<gene>
    <name evidence="7 10" type="primary">rnpA</name>
    <name evidence="10" type="ORF">E9998_17275</name>
</gene>
<name>A0A4S8P927_9ACTN</name>
<dbReference type="Pfam" id="PF00825">
    <property type="entry name" value="Ribonuclease_P"/>
    <property type="match status" value="1"/>
</dbReference>
<dbReference type="PROSITE" id="PS00648">
    <property type="entry name" value="RIBONUCLEASE_P"/>
    <property type="match status" value="1"/>
</dbReference>
<feature type="compositionally biased region" description="Basic and acidic residues" evidence="9">
    <location>
        <begin position="1"/>
        <end position="10"/>
    </location>
</feature>
<dbReference type="PANTHER" id="PTHR33992:SF1">
    <property type="entry name" value="RIBONUCLEASE P PROTEIN COMPONENT"/>
    <property type="match status" value="1"/>
</dbReference>
<dbReference type="InterPro" id="IPR000100">
    <property type="entry name" value="RNase_P"/>
</dbReference>
<evidence type="ECO:0000256" key="8">
    <source>
        <dbReference type="NCBIfam" id="TIGR00188"/>
    </source>
</evidence>
<dbReference type="EC" id="3.1.26.5" evidence="7 8"/>
<comment type="catalytic activity">
    <reaction evidence="7">
        <text>Endonucleolytic cleavage of RNA, removing 5'-extranucleotides from tRNA precursor.</text>
        <dbReference type="EC" id="3.1.26.5"/>
    </reaction>
</comment>
<dbReference type="InterPro" id="IPR014721">
    <property type="entry name" value="Ribsml_uS5_D2-typ_fold_subgr"/>
</dbReference>
<evidence type="ECO:0000256" key="9">
    <source>
        <dbReference type="SAM" id="MobiDB-lite"/>
    </source>
</evidence>
<evidence type="ECO:0000256" key="5">
    <source>
        <dbReference type="ARBA" id="ARBA00022801"/>
    </source>
</evidence>
<dbReference type="InterPro" id="IPR020539">
    <property type="entry name" value="RNase_P_CS"/>
</dbReference>
<sequence>MLPADARIRSSGDFGSALKRGRRAARGGVVVHWAPAGRAPAPRSEDPPAPTAPATPSEAGANRPARAGFVVSKAVGNAVVRNKVKRRLRHAAAAELPHWPPGTDVVVRATPRAAERDFAELRRDLTEAVQAARSGKGGRSGRPRDKRSGS</sequence>
<comment type="similarity">
    <text evidence="7">Belongs to the RnpA family.</text>
</comment>
<accession>A0A4S8P927</accession>
<keyword evidence="11" id="KW-1185">Reference proteome</keyword>
<evidence type="ECO:0000313" key="10">
    <source>
        <dbReference type="EMBL" id="THV26740.1"/>
    </source>
</evidence>
<keyword evidence="3 7" id="KW-0540">Nuclease</keyword>
<keyword evidence="6 7" id="KW-0694">RNA-binding</keyword>
<evidence type="ECO:0000313" key="11">
    <source>
        <dbReference type="Proteomes" id="UP000305792"/>
    </source>
</evidence>
<proteinExistence type="inferred from homology"/>
<evidence type="ECO:0000256" key="7">
    <source>
        <dbReference type="HAMAP-Rule" id="MF_00227"/>
    </source>
</evidence>
<evidence type="ECO:0000256" key="1">
    <source>
        <dbReference type="ARBA" id="ARBA00002663"/>
    </source>
</evidence>
<dbReference type="GO" id="GO:0030677">
    <property type="term" value="C:ribonuclease P complex"/>
    <property type="evidence" value="ECO:0007669"/>
    <property type="project" value="TreeGrafter"/>
</dbReference>
<evidence type="ECO:0000256" key="2">
    <source>
        <dbReference type="ARBA" id="ARBA00022694"/>
    </source>
</evidence>
<dbReference type="GO" id="GO:0001682">
    <property type="term" value="P:tRNA 5'-leader removal"/>
    <property type="evidence" value="ECO:0007669"/>
    <property type="project" value="UniProtKB-UniRule"/>
</dbReference>
<organism evidence="10 11">
    <name type="scientific">Glycomyces paridis</name>
    <dbReference type="NCBI Taxonomy" id="2126555"/>
    <lineage>
        <taxon>Bacteria</taxon>
        <taxon>Bacillati</taxon>
        <taxon>Actinomycetota</taxon>
        <taxon>Actinomycetes</taxon>
        <taxon>Glycomycetales</taxon>
        <taxon>Glycomycetaceae</taxon>
        <taxon>Glycomyces</taxon>
    </lineage>
</organism>
<dbReference type="GO" id="GO:0042781">
    <property type="term" value="F:3'-tRNA processing endoribonuclease activity"/>
    <property type="evidence" value="ECO:0007669"/>
    <property type="project" value="TreeGrafter"/>
</dbReference>
<dbReference type="InterPro" id="IPR020568">
    <property type="entry name" value="Ribosomal_Su5_D2-typ_SF"/>
</dbReference>
<dbReference type="GO" id="GO:0000049">
    <property type="term" value="F:tRNA binding"/>
    <property type="evidence" value="ECO:0007669"/>
    <property type="project" value="UniProtKB-UniRule"/>
</dbReference>